<organism evidence="1 2">
    <name type="scientific">Catharanthus roseus</name>
    <name type="common">Madagascar periwinkle</name>
    <name type="synonym">Vinca rosea</name>
    <dbReference type="NCBI Taxonomy" id="4058"/>
    <lineage>
        <taxon>Eukaryota</taxon>
        <taxon>Viridiplantae</taxon>
        <taxon>Streptophyta</taxon>
        <taxon>Embryophyta</taxon>
        <taxon>Tracheophyta</taxon>
        <taxon>Spermatophyta</taxon>
        <taxon>Magnoliopsida</taxon>
        <taxon>eudicotyledons</taxon>
        <taxon>Gunneridae</taxon>
        <taxon>Pentapetalae</taxon>
        <taxon>asterids</taxon>
        <taxon>lamiids</taxon>
        <taxon>Gentianales</taxon>
        <taxon>Apocynaceae</taxon>
        <taxon>Rauvolfioideae</taxon>
        <taxon>Vinceae</taxon>
        <taxon>Catharanthinae</taxon>
        <taxon>Catharanthus</taxon>
    </lineage>
</organism>
<name>A0ACC0BGE2_CATRO</name>
<evidence type="ECO:0000313" key="2">
    <source>
        <dbReference type="Proteomes" id="UP001060085"/>
    </source>
</evidence>
<proteinExistence type="predicted"/>
<dbReference type="EMBL" id="CM044703">
    <property type="protein sequence ID" value="KAI5671648.1"/>
    <property type="molecule type" value="Genomic_DNA"/>
</dbReference>
<accession>A0ACC0BGE2</accession>
<evidence type="ECO:0000313" key="1">
    <source>
        <dbReference type="EMBL" id="KAI5671648.1"/>
    </source>
</evidence>
<reference evidence="2" key="1">
    <citation type="journal article" date="2023" name="Nat. Plants">
        <title>Single-cell RNA sequencing provides a high-resolution roadmap for understanding the multicellular compartmentation of specialized metabolism.</title>
        <authorList>
            <person name="Sun S."/>
            <person name="Shen X."/>
            <person name="Li Y."/>
            <person name="Li Y."/>
            <person name="Wang S."/>
            <person name="Li R."/>
            <person name="Zhang H."/>
            <person name="Shen G."/>
            <person name="Guo B."/>
            <person name="Wei J."/>
            <person name="Xu J."/>
            <person name="St-Pierre B."/>
            <person name="Chen S."/>
            <person name="Sun C."/>
        </authorList>
    </citation>
    <scope>NUCLEOTIDE SEQUENCE [LARGE SCALE GENOMIC DNA]</scope>
</reference>
<gene>
    <name evidence="1" type="ORF">M9H77_12012</name>
</gene>
<sequence length="208" mass="23156">METLQKQKSLLRKGGWCYEMAIYPPRPRSASLGQSENENTGSVHQIPLLSFAADLTSRAAPSWSGSSDERSSSDSEKSEKLQDEYVLDSRIHSRPDPPWNFWNLQKYSRRGLIMFFSKITREPASQRFYAINSSGRRLVVGGRMELSEKGSLGGANTSARIIGDNYKNGGEVNSTRRYLGMDVDPSGRDNHSGPGRGGDHSQEPKRLS</sequence>
<comment type="caution">
    <text evidence="1">The sequence shown here is derived from an EMBL/GenBank/DDBJ whole genome shotgun (WGS) entry which is preliminary data.</text>
</comment>
<keyword evidence="2" id="KW-1185">Reference proteome</keyword>
<protein>
    <submittedName>
        <fullName evidence="1">Uncharacterized protein</fullName>
    </submittedName>
</protein>
<dbReference type="Proteomes" id="UP001060085">
    <property type="component" value="Linkage Group LG03"/>
</dbReference>